<evidence type="ECO:0000313" key="2">
    <source>
        <dbReference type="EMBL" id="CAG8786873.1"/>
    </source>
</evidence>
<evidence type="ECO:0000313" key="3">
    <source>
        <dbReference type="Proteomes" id="UP000789405"/>
    </source>
</evidence>
<evidence type="ECO:0000256" key="1">
    <source>
        <dbReference type="SAM" id="MobiDB-lite"/>
    </source>
</evidence>
<sequence length="44" mass="4783">EHYLSRLSSTCREDSFSELSIPDSPPPPYPGLVGISDSFTTAPE</sequence>
<organism evidence="2 3">
    <name type="scientific">Dentiscutata erythropus</name>
    <dbReference type="NCBI Taxonomy" id="1348616"/>
    <lineage>
        <taxon>Eukaryota</taxon>
        <taxon>Fungi</taxon>
        <taxon>Fungi incertae sedis</taxon>
        <taxon>Mucoromycota</taxon>
        <taxon>Glomeromycotina</taxon>
        <taxon>Glomeromycetes</taxon>
        <taxon>Diversisporales</taxon>
        <taxon>Gigasporaceae</taxon>
        <taxon>Dentiscutata</taxon>
    </lineage>
</organism>
<protein>
    <submittedName>
        <fullName evidence="2">3110_t:CDS:1</fullName>
    </submittedName>
</protein>
<comment type="caution">
    <text evidence="2">The sequence shown here is derived from an EMBL/GenBank/DDBJ whole genome shotgun (WGS) entry which is preliminary data.</text>
</comment>
<dbReference type="Proteomes" id="UP000789405">
    <property type="component" value="Unassembled WGS sequence"/>
</dbReference>
<gene>
    <name evidence="2" type="ORF">DERYTH_LOCUS20591</name>
</gene>
<dbReference type="AlphaFoldDB" id="A0A9N9JKV9"/>
<accession>A0A9N9JKV9</accession>
<keyword evidence="3" id="KW-1185">Reference proteome</keyword>
<reference evidence="2" key="1">
    <citation type="submission" date="2021-06" db="EMBL/GenBank/DDBJ databases">
        <authorList>
            <person name="Kallberg Y."/>
            <person name="Tangrot J."/>
            <person name="Rosling A."/>
        </authorList>
    </citation>
    <scope>NUCLEOTIDE SEQUENCE</scope>
    <source>
        <strain evidence="2">MA453B</strain>
    </source>
</reference>
<proteinExistence type="predicted"/>
<name>A0A9N9JKV9_9GLOM</name>
<feature type="region of interest" description="Disordered" evidence="1">
    <location>
        <begin position="1"/>
        <end position="44"/>
    </location>
</feature>
<dbReference type="EMBL" id="CAJVPY010024539">
    <property type="protein sequence ID" value="CAG8786873.1"/>
    <property type="molecule type" value="Genomic_DNA"/>
</dbReference>
<feature type="non-terminal residue" evidence="2">
    <location>
        <position position="1"/>
    </location>
</feature>
<feature type="compositionally biased region" description="Polar residues" evidence="1">
    <location>
        <begin position="1"/>
        <end position="10"/>
    </location>
</feature>
<feature type="non-terminal residue" evidence="2">
    <location>
        <position position="44"/>
    </location>
</feature>